<dbReference type="SMART" id="SM01311">
    <property type="entry name" value="RPOL_N"/>
    <property type="match status" value="1"/>
</dbReference>
<comment type="catalytic activity">
    <reaction evidence="9 10">
        <text>RNA(n) + a ribonucleoside 5'-triphosphate = RNA(n+1) + diphosphate</text>
        <dbReference type="Rhea" id="RHEA:21248"/>
        <dbReference type="Rhea" id="RHEA-COMP:14527"/>
        <dbReference type="Rhea" id="RHEA-COMP:17342"/>
        <dbReference type="ChEBI" id="CHEBI:33019"/>
        <dbReference type="ChEBI" id="CHEBI:61557"/>
        <dbReference type="ChEBI" id="CHEBI:140395"/>
        <dbReference type="EC" id="2.7.7.6"/>
    </reaction>
</comment>
<evidence type="ECO:0000256" key="10">
    <source>
        <dbReference type="RuleBase" id="RU003805"/>
    </source>
</evidence>
<dbReference type="Pfam" id="PF00940">
    <property type="entry name" value="RNA_pol"/>
    <property type="match status" value="1"/>
</dbReference>
<name>A0A5C3Q0W7_9AGAR</name>
<evidence type="ECO:0000259" key="12">
    <source>
        <dbReference type="SMART" id="SM01311"/>
    </source>
</evidence>
<dbReference type="InterPro" id="IPR029262">
    <property type="entry name" value="RPOL_N"/>
</dbReference>
<feature type="compositionally biased region" description="Low complexity" evidence="11">
    <location>
        <begin position="32"/>
        <end position="42"/>
    </location>
</feature>
<evidence type="ECO:0000313" key="14">
    <source>
        <dbReference type="Proteomes" id="UP000305067"/>
    </source>
</evidence>
<gene>
    <name evidence="13" type="ORF">BDV98DRAFT_608718</name>
</gene>
<dbReference type="EC" id="2.7.7.6" evidence="10"/>
<evidence type="ECO:0000256" key="6">
    <source>
        <dbReference type="ARBA" id="ARBA00022946"/>
    </source>
</evidence>
<evidence type="ECO:0000256" key="5">
    <source>
        <dbReference type="ARBA" id="ARBA00022695"/>
    </source>
</evidence>
<dbReference type="Gene3D" id="1.10.287.260">
    <property type="match status" value="1"/>
</dbReference>
<evidence type="ECO:0000256" key="4">
    <source>
        <dbReference type="ARBA" id="ARBA00022679"/>
    </source>
</evidence>
<keyword evidence="8 10" id="KW-0804">Transcription</keyword>
<dbReference type="GO" id="GO:0001018">
    <property type="term" value="F:mitochondrial promoter sequence-specific DNA binding"/>
    <property type="evidence" value="ECO:0007669"/>
    <property type="project" value="TreeGrafter"/>
</dbReference>
<evidence type="ECO:0000256" key="9">
    <source>
        <dbReference type="ARBA" id="ARBA00048552"/>
    </source>
</evidence>
<keyword evidence="3 10" id="KW-0240">DNA-directed RNA polymerase</keyword>
<keyword evidence="6" id="KW-0809">Transit peptide</keyword>
<feature type="region of interest" description="Disordered" evidence="11">
    <location>
        <begin position="1266"/>
        <end position="1301"/>
    </location>
</feature>
<protein>
    <recommendedName>
        <fullName evidence="10">DNA-directed RNA polymerase</fullName>
        <ecNumber evidence="10">2.7.7.6</ecNumber>
    </recommendedName>
</protein>
<accession>A0A5C3Q0W7</accession>
<dbReference type="FunFam" id="1.10.150.20:FF:000041">
    <property type="entry name" value="DNA-directed RNA polymerase"/>
    <property type="match status" value="1"/>
</dbReference>
<keyword evidence="5 10" id="KW-0548">Nucleotidyltransferase</keyword>
<dbReference type="PANTHER" id="PTHR10102:SF0">
    <property type="entry name" value="DNA-DIRECTED RNA POLYMERASE, MITOCHONDRIAL"/>
    <property type="match status" value="1"/>
</dbReference>
<dbReference type="OrthoDB" id="276422at2759"/>
<dbReference type="STRING" id="1884261.A0A5C3Q0W7"/>
<feature type="region of interest" description="Disordered" evidence="11">
    <location>
        <begin position="1"/>
        <end position="42"/>
    </location>
</feature>
<evidence type="ECO:0000256" key="8">
    <source>
        <dbReference type="ARBA" id="ARBA00023163"/>
    </source>
</evidence>
<dbReference type="PANTHER" id="PTHR10102">
    <property type="entry name" value="DNA-DIRECTED RNA POLYMERASE, MITOCHONDRIAL"/>
    <property type="match status" value="1"/>
</dbReference>
<comment type="function">
    <text evidence="10">DNA-dependent RNA polymerase catalyzes the transcription of DNA into RNA using the four ribonucleoside triphosphates as substrates.</text>
</comment>
<dbReference type="Gene3D" id="1.10.1320.10">
    <property type="entry name" value="DNA-directed RNA polymerase, N-terminal domain"/>
    <property type="match status" value="1"/>
</dbReference>
<dbReference type="GO" id="GO:0034245">
    <property type="term" value="C:mitochondrial DNA-directed RNA polymerase complex"/>
    <property type="evidence" value="ECO:0007669"/>
    <property type="project" value="TreeGrafter"/>
</dbReference>
<dbReference type="FunFam" id="1.10.287.280:FF:000001">
    <property type="entry name" value="DNA-directed RNA polymerase"/>
    <property type="match status" value="1"/>
</dbReference>
<dbReference type="InterPro" id="IPR043502">
    <property type="entry name" value="DNA/RNA_pol_sf"/>
</dbReference>
<dbReference type="Gene3D" id="1.10.287.280">
    <property type="match status" value="1"/>
</dbReference>
<feature type="domain" description="DNA-directed RNA polymerase N-terminal" evidence="12">
    <location>
        <begin position="336"/>
        <end position="666"/>
    </location>
</feature>
<evidence type="ECO:0000256" key="3">
    <source>
        <dbReference type="ARBA" id="ARBA00022478"/>
    </source>
</evidence>
<comment type="subcellular location">
    <subcellularLocation>
        <location evidence="1">Mitochondrion</location>
    </subcellularLocation>
</comment>
<dbReference type="Gene3D" id="1.10.150.20">
    <property type="entry name" value="5' to 3' exonuclease, C-terminal subdomain"/>
    <property type="match status" value="1"/>
</dbReference>
<dbReference type="InterPro" id="IPR024075">
    <property type="entry name" value="DNA-dir_RNA_pol_helix_hairp_sf"/>
</dbReference>
<dbReference type="GO" id="GO:0003899">
    <property type="term" value="F:DNA-directed RNA polymerase activity"/>
    <property type="evidence" value="ECO:0007669"/>
    <property type="project" value="UniProtKB-EC"/>
</dbReference>
<dbReference type="InterPro" id="IPR046950">
    <property type="entry name" value="DNA-dir_Rpol_C_phage-type"/>
</dbReference>
<organism evidence="13 14">
    <name type="scientific">Pterulicium gracile</name>
    <dbReference type="NCBI Taxonomy" id="1884261"/>
    <lineage>
        <taxon>Eukaryota</taxon>
        <taxon>Fungi</taxon>
        <taxon>Dikarya</taxon>
        <taxon>Basidiomycota</taxon>
        <taxon>Agaricomycotina</taxon>
        <taxon>Agaricomycetes</taxon>
        <taxon>Agaricomycetidae</taxon>
        <taxon>Agaricales</taxon>
        <taxon>Pleurotineae</taxon>
        <taxon>Pterulaceae</taxon>
        <taxon>Pterulicium</taxon>
    </lineage>
</organism>
<evidence type="ECO:0000313" key="13">
    <source>
        <dbReference type="EMBL" id="TFK95744.1"/>
    </source>
</evidence>
<dbReference type="PROSITE" id="PS00489">
    <property type="entry name" value="RNA_POL_PHAGE_2"/>
    <property type="match status" value="1"/>
</dbReference>
<reference evidence="13 14" key="1">
    <citation type="journal article" date="2019" name="Nat. Ecol. Evol.">
        <title>Megaphylogeny resolves global patterns of mushroom evolution.</title>
        <authorList>
            <person name="Varga T."/>
            <person name="Krizsan K."/>
            <person name="Foldi C."/>
            <person name="Dima B."/>
            <person name="Sanchez-Garcia M."/>
            <person name="Sanchez-Ramirez S."/>
            <person name="Szollosi G.J."/>
            <person name="Szarkandi J.G."/>
            <person name="Papp V."/>
            <person name="Albert L."/>
            <person name="Andreopoulos W."/>
            <person name="Angelini C."/>
            <person name="Antonin V."/>
            <person name="Barry K.W."/>
            <person name="Bougher N.L."/>
            <person name="Buchanan P."/>
            <person name="Buyck B."/>
            <person name="Bense V."/>
            <person name="Catcheside P."/>
            <person name="Chovatia M."/>
            <person name="Cooper J."/>
            <person name="Damon W."/>
            <person name="Desjardin D."/>
            <person name="Finy P."/>
            <person name="Geml J."/>
            <person name="Haridas S."/>
            <person name="Hughes K."/>
            <person name="Justo A."/>
            <person name="Karasinski D."/>
            <person name="Kautmanova I."/>
            <person name="Kiss B."/>
            <person name="Kocsube S."/>
            <person name="Kotiranta H."/>
            <person name="LaButti K.M."/>
            <person name="Lechner B.E."/>
            <person name="Liimatainen K."/>
            <person name="Lipzen A."/>
            <person name="Lukacs Z."/>
            <person name="Mihaltcheva S."/>
            <person name="Morgado L.N."/>
            <person name="Niskanen T."/>
            <person name="Noordeloos M.E."/>
            <person name="Ohm R.A."/>
            <person name="Ortiz-Santana B."/>
            <person name="Ovrebo C."/>
            <person name="Racz N."/>
            <person name="Riley R."/>
            <person name="Savchenko A."/>
            <person name="Shiryaev A."/>
            <person name="Soop K."/>
            <person name="Spirin V."/>
            <person name="Szebenyi C."/>
            <person name="Tomsovsky M."/>
            <person name="Tulloss R.E."/>
            <person name="Uehling J."/>
            <person name="Grigoriev I.V."/>
            <person name="Vagvolgyi C."/>
            <person name="Papp T."/>
            <person name="Martin F.M."/>
            <person name="Miettinen O."/>
            <person name="Hibbett D.S."/>
            <person name="Nagy L.G."/>
        </authorList>
    </citation>
    <scope>NUCLEOTIDE SEQUENCE [LARGE SCALE GENOMIC DNA]</scope>
    <source>
        <strain evidence="13 14">CBS 309.79</strain>
    </source>
</reference>
<sequence length="1348" mass="149949">MIPRRARSLLTSRQGLPRPARLYSAPTKPIQSPAASVATAPTPVVYPPPMVQDYRSPSAVEMHHFLRRKTSFTVLPTPLPDDTSSQVNDMFYTDSPTQDTLAIISACLHGLHDVPRAKEVFNRLRSERPHDPVLEPRLYNSMLEAYVGMACTKGADGKDVWLQDTANLYNSMENGKERVQPTEGTYAVMLMAWHRFRSVGADSGTAALPTPEQLLAPLVERALSVSSIITDRAFTSSEEVAGIIKSLSQAAVALSMSHIVSELGRSEVIGQYSADPLEGVPEALPVRRGSPQKPSLGDEAEVASQQAEVPFNLENLRKHLAQVLLAKRVLPEDVASRQKLLEESVYDVALERLRHQIDTLAQLGLGSAALNKSSDLQKWMWDWHCKLKVRLQTEIESIIRQEENKRKDGYIPLGPFLSLVQPERLSLIAILEVMRLQGSGGVAEGMKTTRALISIGKAVENEYKARMCKKNNIQIPSSLLPRGTNNQAFSGKMGSSLFSQAGYTDLHERRLVARKYMEDAEQWTTSWTQGTRAKVGSILVECLMDMAEVTRVGKDKVTGEKVSEVQPAFFHSYEYVRGQKLGVIRLNPIVSERIAKDSVKETVHPRHLPMLVRPKPWVSHNQGGYLFNPSSVMRFKDSQEQLSYLKRASDMGNMELVYAGLDVLGVTPWRVNRAIFDVVLAVWNSGEKLGKLPPVVLDYPEPERPDNYETDMKARSVYLHRQKAYNQAKANNHSDRCSVNYKIEIARAFLGDEFYQPHNIDFRGRAYPIPPHLNHMGDDLSRGLLKFAESKPLGERGLRWLKIHLANLYGYDKASFDERVQWVMDRLDDIRDSADHPLDGRGWWKRADDPWQCLATCMELKNALARPDPEAFESCLPVHQDGTCNGLQHYAALGGDAQGAAQVNLAAADRPSDVYTHVGNMVQKMVAADAEKGVKEAQLLLDKITRKVVKQTVMTTVYGVTFIGAREQIERQLKERGDIPEESCWDASAYLAKQVLFCIGDLFSGAKAIQNWLNISARLVARSIPAERLQQATCELKSTKRNTGPKKKAVTTSKSTLRMGKELMTSVIWTTPLGLPVVQPYRKAKRKQIMTSLQTIFISDPASHSEVNSIKQASAFPPNFIHSLDATHMMLTAIECRNQGITFASVHDSYWTHACDIDDMSGIIRDTFIALHSSDVLQKVQEEFLERYRGYKVPLHFLTSGNLSKALVSAGSQVIATRDQAQSLTALGKLVTIDDDAENSTVDEAAVESADLKKLVDILNESSGSISDSDALATSADESHSEKGSALDLETEEDTEPKVTKRKVAPGIGLEQVALLGKFVDFTALLPPLPKKGDFKVDEIKQSQYFFS</sequence>
<keyword evidence="14" id="KW-1185">Reference proteome</keyword>
<dbReference type="PROSITE" id="PS00900">
    <property type="entry name" value="RNA_POL_PHAGE_1"/>
    <property type="match status" value="1"/>
</dbReference>
<dbReference type="GO" id="GO:0006390">
    <property type="term" value="P:mitochondrial transcription"/>
    <property type="evidence" value="ECO:0007669"/>
    <property type="project" value="TreeGrafter"/>
</dbReference>
<dbReference type="SUPFAM" id="SSF56672">
    <property type="entry name" value="DNA/RNA polymerases"/>
    <property type="match status" value="1"/>
</dbReference>
<dbReference type="Pfam" id="PF14700">
    <property type="entry name" value="RPOL_N"/>
    <property type="match status" value="1"/>
</dbReference>
<evidence type="ECO:0000256" key="11">
    <source>
        <dbReference type="SAM" id="MobiDB-lite"/>
    </source>
</evidence>
<keyword evidence="7" id="KW-0496">Mitochondrion</keyword>
<proteinExistence type="inferred from homology"/>
<comment type="similarity">
    <text evidence="2 10">Belongs to the phage and mitochondrial RNA polymerase family.</text>
</comment>
<evidence type="ECO:0000256" key="7">
    <source>
        <dbReference type="ARBA" id="ARBA00023128"/>
    </source>
</evidence>
<dbReference type="EMBL" id="ML178875">
    <property type="protein sequence ID" value="TFK95744.1"/>
    <property type="molecule type" value="Genomic_DNA"/>
</dbReference>
<dbReference type="InterPro" id="IPR037159">
    <property type="entry name" value="RNA_POL_N_sf"/>
</dbReference>
<dbReference type="InterPro" id="IPR002092">
    <property type="entry name" value="DNA-dir_Rpol_phage-type"/>
</dbReference>
<keyword evidence="4 10" id="KW-0808">Transferase</keyword>
<dbReference type="Proteomes" id="UP000305067">
    <property type="component" value="Unassembled WGS sequence"/>
</dbReference>
<evidence type="ECO:0000256" key="2">
    <source>
        <dbReference type="ARBA" id="ARBA00009493"/>
    </source>
</evidence>
<evidence type="ECO:0000256" key="1">
    <source>
        <dbReference type="ARBA" id="ARBA00004173"/>
    </source>
</evidence>